<dbReference type="PANTHER" id="PTHR48111:SF67">
    <property type="entry name" value="TRANSCRIPTIONAL REGULATORY PROTEIN TCTD"/>
    <property type="match status" value="1"/>
</dbReference>
<evidence type="ECO:0000259" key="8">
    <source>
        <dbReference type="PROSITE" id="PS50110"/>
    </source>
</evidence>
<organism evidence="10 11">
    <name type="scientific">Caballeronia pedi</name>
    <dbReference type="NCBI Taxonomy" id="1777141"/>
    <lineage>
        <taxon>Bacteria</taxon>
        <taxon>Pseudomonadati</taxon>
        <taxon>Pseudomonadota</taxon>
        <taxon>Betaproteobacteria</taxon>
        <taxon>Burkholderiales</taxon>
        <taxon>Burkholderiaceae</taxon>
        <taxon>Caballeronia</taxon>
    </lineage>
</organism>
<dbReference type="CDD" id="cd00383">
    <property type="entry name" value="trans_reg_C"/>
    <property type="match status" value="1"/>
</dbReference>
<comment type="caution">
    <text evidence="10">The sequence shown here is derived from an EMBL/GenBank/DDBJ whole genome shotgun (WGS) entry which is preliminary data.</text>
</comment>
<evidence type="ECO:0000256" key="3">
    <source>
        <dbReference type="ARBA" id="ARBA00023015"/>
    </source>
</evidence>
<dbReference type="Pfam" id="PF00072">
    <property type="entry name" value="Response_reg"/>
    <property type="match status" value="1"/>
</dbReference>
<gene>
    <name evidence="10" type="ORF">AWB80_06691</name>
</gene>
<dbReference type="EMBL" id="FCOE02000036">
    <property type="protein sequence ID" value="SAK92532.1"/>
    <property type="molecule type" value="Genomic_DNA"/>
</dbReference>
<dbReference type="InterPro" id="IPR039420">
    <property type="entry name" value="WalR-like"/>
</dbReference>
<protein>
    <submittedName>
        <fullName evidence="10">Two component transcriptional regulator</fullName>
    </submittedName>
</protein>
<evidence type="ECO:0000256" key="5">
    <source>
        <dbReference type="ARBA" id="ARBA00023163"/>
    </source>
</evidence>
<dbReference type="PROSITE" id="PS50110">
    <property type="entry name" value="RESPONSE_REGULATORY"/>
    <property type="match status" value="1"/>
</dbReference>
<dbReference type="Pfam" id="PF00486">
    <property type="entry name" value="Trans_reg_C"/>
    <property type="match status" value="1"/>
</dbReference>
<dbReference type="SUPFAM" id="SSF52172">
    <property type="entry name" value="CheY-like"/>
    <property type="match status" value="1"/>
</dbReference>
<dbReference type="Gene3D" id="3.40.50.2300">
    <property type="match status" value="1"/>
</dbReference>
<keyword evidence="2" id="KW-0902">Two-component regulatory system</keyword>
<proteinExistence type="predicted"/>
<dbReference type="PANTHER" id="PTHR48111">
    <property type="entry name" value="REGULATOR OF RPOS"/>
    <property type="match status" value="1"/>
</dbReference>
<dbReference type="InterPro" id="IPR011006">
    <property type="entry name" value="CheY-like_superfamily"/>
</dbReference>
<keyword evidence="1 6" id="KW-0597">Phosphoprotein</keyword>
<evidence type="ECO:0000256" key="2">
    <source>
        <dbReference type="ARBA" id="ARBA00023012"/>
    </source>
</evidence>
<keyword evidence="4 7" id="KW-0238">DNA-binding</keyword>
<feature type="DNA-binding region" description="OmpR/PhoB-type" evidence="7">
    <location>
        <begin position="146"/>
        <end position="242"/>
    </location>
</feature>
<dbReference type="PROSITE" id="PS51755">
    <property type="entry name" value="OMPR_PHOB"/>
    <property type="match status" value="1"/>
</dbReference>
<dbReference type="GO" id="GO:0000156">
    <property type="term" value="F:phosphorelay response regulator activity"/>
    <property type="evidence" value="ECO:0007669"/>
    <property type="project" value="TreeGrafter"/>
</dbReference>
<keyword evidence="3" id="KW-0805">Transcription regulation</keyword>
<dbReference type="FunFam" id="3.40.50.2300:FF:000002">
    <property type="entry name" value="DNA-binding response regulator PhoP"/>
    <property type="match status" value="1"/>
</dbReference>
<dbReference type="GO" id="GO:0000976">
    <property type="term" value="F:transcription cis-regulatory region binding"/>
    <property type="evidence" value="ECO:0007669"/>
    <property type="project" value="TreeGrafter"/>
</dbReference>
<name>A0A158DD18_9BURK</name>
<evidence type="ECO:0000313" key="10">
    <source>
        <dbReference type="EMBL" id="SAK92532.1"/>
    </source>
</evidence>
<evidence type="ECO:0000256" key="6">
    <source>
        <dbReference type="PROSITE-ProRule" id="PRU00169"/>
    </source>
</evidence>
<evidence type="ECO:0000256" key="4">
    <source>
        <dbReference type="ARBA" id="ARBA00023125"/>
    </source>
</evidence>
<keyword evidence="5" id="KW-0804">Transcription</keyword>
<dbReference type="SMART" id="SM00862">
    <property type="entry name" value="Trans_reg_C"/>
    <property type="match status" value="1"/>
</dbReference>
<keyword evidence="11" id="KW-1185">Reference proteome</keyword>
<evidence type="ECO:0000259" key="9">
    <source>
        <dbReference type="PROSITE" id="PS51755"/>
    </source>
</evidence>
<dbReference type="Gene3D" id="6.10.250.690">
    <property type="match status" value="1"/>
</dbReference>
<dbReference type="GO" id="GO:0006355">
    <property type="term" value="P:regulation of DNA-templated transcription"/>
    <property type="evidence" value="ECO:0007669"/>
    <property type="project" value="InterPro"/>
</dbReference>
<dbReference type="SMART" id="SM00448">
    <property type="entry name" value="REC"/>
    <property type="match status" value="1"/>
</dbReference>
<feature type="domain" description="OmpR/PhoB-type" evidence="9">
    <location>
        <begin position="146"/>
        <end position="242"/>
    </location>
</feature>
<sequence>MRFIRLCRIPGAWRAPFSPGAGWNMRILLIEDDVQIGTSLMRALKDADYAVDWVRDGNAGREAIGAAEYTVVLLDLGLPGMTGIELLRQARTAGNATPVLILTARDDLDTRVQGLDLGADDYLLKPFDMPELLARIRAVLRRKAGYAVSRLGDDSLCLNLDQRTLTCGENSGVLSAREFALMHALLERPGTIFSRDQLEDRLYGWGKEVESNAVDVLIHSVRKKFGASVIRNVRGLGWTVMLGQAGREETK</sequence>
<dbReference type="GO" id="GO:0005829">
    <property type="term" value="C:cytosol"/>
    <property type="evidence" value="ECO:0007669"/>
    <property type="project" value="TreeGrafter"/>
</dbReference>
<accession>A0A158DD18</accession>
<dbReference type="STRING" id="1777141.AWB80_06691"/>
<dbReference type="Proteomes" id="UP000054911">
    <property type="component" value="Unassembled WGS sequence"/>
</dbReference>
<dbReference type="Gene3D" id="1.10.10.10">
    <property type="entry name" value="Winged helix-like DNA-binding domain superfamily/Winged helix DNA-binding domain"/>
    <property type="match status" value="1"/>
</dbReference>
<dbReference type="CDD" id="cd17624">
    <property type="entry name" value="REC_OmpR_PmrA-like"/>
    <property type="match status" value="1"/>
</dbReference>
<dbReference type="InterPro" id="IPR036388">
    <property type="entry name" value="WH-like_DNA-bd_sf"/>
</dbReference>
<feature type="domain" description="Response regulatory" evidence="8">
    <location>
        <begin position="26"/>
        <end position="140"/>
    </location>
</feature>
<reference evidence="10" key="1">
    <citation type="submission" date="2016-01" db="EMBL/GenBank/DDBJ databases">
        <authorList>
            <person name="Peeters C."/>
        </authorList>
    </citation>
    <scope>NUCLEOTIDE SEQUENCE [LARGE SCALE GENOMIC DNA]</scope>
    <source>
        <strain evidence="10">LMG 29323</strain>
    </source>
</reference>
<evidence type="ECO:0000313" key="11">
    <source>
        <dbReference type="Proteomes" id="UP000054911"/>
    </source>
</evidence>
<evidence type="ECO:0000256" key="1">
    <source>
        <dbReference type="ARBA" id="ARBA00022553"/>
    </source>
</evidence>
<evidence type="ECO:0000256" key="7">
    <source>
        <dbReference type="PROSITE-ProRule" id="PRU01091"/>
    </source>
</evidence>
<dbReference type="InterPro" id="IPR001867">
    <property type="entry name" value="OmpR/PhoB-type_DNA-bd"/>
</dbReference>
<feature type="modified residue" description="4-aspartylphosphate" evidence="6">
    <location>
        <position position="75"/>
    </location>
</feature>
<dbReference type="InterPro" id="IPR001789">
    <property type="entry name" value="Sig_transdc_resp-reg_receiver"/>
</dbReference>
<dbReference type="AlphaFoldDB" id="A0A158DD18"/>
<dbReference type="GO" id="GO:0032993">
    <property type="term" value="C:protein-DNA complex"/>
    <property type="evidence" value="ECO:0007669"/>
    <property type="project" value="TreeGrafter"/>
</dbReference>